<dbReference type="InterPro" id="IPR036643">
    <property type="entry name" value="RNApol_insert_sf"/>
</dbReference>
<dbReference type="EMBL" id="LC523992">
    <property type="protein sequence ID" value="BCA78203.1"/>
    <property type="molecule type" value="Genomic_DNA"/>
</dbReference>
<keyword evidence="7" id="KW-0804">Transcription</keyword>
<keyword evidence="11" id="KW-0150">Chloroplast</keyword>
<dbReference type="InterPro" id="IPR011263">
    <property type="entry name" value="DNA-dir_RNA_pol_RpoA/D/Rpb3"/>
</dbReference>
<evidence type="ECO:0000256" key="3">
    <source>
        <dbReference type="ARBA" id="ARBA00012418"/>
    </source>
</evidence>
<dbReference type="GO" id="GO:0003677">
    <property type="term" value="F:DNA binding"/>
    <property type="evidence" value="ECO:0007669"/>
    <property type="project" value="InterPro"/>
</dbReference>
<dbReference type="Pfam" id="PF01000">
    <property type="entry name" value="RNA_pol_A_bac"/>
    <property type="match status" value="1"/>
</dbReference>
<dbReference type="SUPFAM" id="SSF47789">
    <property type="entry name" value="C-terminal domain of RNA polymerase alpha subunit"/>
    <property type="match status" value="1"/>
</dbReference>
<dbReference type="GO" id="GO:0000428">
    <property type="term" value="C:DNA-directed RNA polymerase complex"/>
    <property type="evidence" value="ECO:0007669"/>
    <property type="project" value="UniProtKB-KW"/>
</dbReference>
<dbReference type="SUPFAM" id="SSF55257">
    <property type="entry name" value="RBP11-like subunits of RNA polymerase"/>
    <property type="match status" value="1"/>
</dbReference>
<dbReference type="Pfam" id="PF03118">
    <property type="entry name" value="RNA_pol_A_CTD"/>
    <property type="match status" value="1"/>
</dbReference>
<dbReference type="InterPro" id="IPR011262">
    <property type="entry name" value="DNA-dir_RNA_pol_insert"/>
</dbReference>
<dbReference type="Gene3D" id="2.170.120.12">
    <property type="entry name" value="DNA-directed RNA polymerase, insert domain"/>
    <property type="match status" value="1"/>
</dbReference>
<name>A0A7R6ULG8_9CHLO</name>
<evidence type="ECO:0000313" key="11">
    <source>
        <dbReference type="EMBL" id="BCA78203.1"/>
    </source>
</evidence>
<dbReference type="Pfam" id="PF01193">
    <property type="entry name" value="RNA_pol_L"/>
    <property type="match status" value="1"/>
</dbReference>
<dbReference type="InterPro" id="IPR036603">
    <property type="entry name" value="RBP11-like"/>
</dbReference>
<keyword evidence="6" id="KW-0548">Nucleotidyltransferase</keyword>
<dbReference type="AlphaFoldDB" id="A0A7R6ULG8"/>
<evidence type="ECO:0000259" key="10">
    <source>
        <dbReference type="SMART" id="SM00662"/>
    </source>
</evidence>
<comment type="catalytic activity">
    <reaction evidence="9">
        <text>RNA(n) + a ribonucleoside 5'-triphosphate = RNA(n+1) + diphosphate</text>
        <dbReference type="Rhea" id="RHEA:21248"/>
        <dbReference type="Rhea" id="RHEA-COMP:14527"/>
        <dbReference type="Rhea" id="RHEA-COMP:17342"/>
        <dbReference type="ChEBI" id="CHEBI:33019"/>
        <dbReference type="ChEBI" id="CHEBI:61557"/>
        <dbReference type="ChEBI" id="CHEBI:140395"/>
        <dbReference type="EC" id="2.7.7.6"/>
    </reaction>
</comment>
<comment type="similarity">
    <text evidence="2">Belongs to the RNA polymerase alpha chain family.</text>
</comment>
<dbReference type="GO" id="GO:0003899">
    <property type="term" value="F:DNA-directed RNA polymerase activity"/>
    <property type="evidence" value="ECO:0007669"/>
    <property type="project" value="UniProtKB-EC"/>
</dbReference>
<dbReference type="GO" id="GO:0046983">
    <property type="term" value="F:protein dimerization activity"/>
    <property type="evidence" value="ECO:0007669"/>
    <property type="project" value="InterPro"/>
</dbReference>
<evidence type="ECO:0000256" key="8">
    <source>
        <dbReference type="ARBA" id="ARBA00031776"/>
    </source>
</evidence>
<geneLocation type="chloroplast" evidence="11"/>
<dbReference type="SMART" id="SM00662">
    <property type="entry name" value="RPOLD"/>
    <property type="match status" value="1"/>
</dbReference>
<feature type="domain" description="DNA-directed RNA polymerase RpoA/D/Rpb3-type" evidence="10">
    <location>
        <begin position="37"/>
        <end position="240"/>
    </location>
</feature>
<evidence type="ECO:0000256" key="9">
    <source>
        <dbReference type="ARBA" id="ARBA00048552"/>
    </source>
</evidence>
<sequence length="843" mass="96561">MNLIKKTNFKNIMANPQTTDFFIACKESRIENNTSFYGCFYLGPFDDSLSQTLANDLRRTLLSELTGLAITSIEIDGVLHKFSSVPGMKESVLDLICNLQSVVLKKEHPFQGKQTNSSGLGLVNNTTLSPTKKTYTGFLNISGPRVIKAIDLKLPAGLQCVDPNQYIATLADDGILNMKFNINEGKNFIKQKAQNLEVNTLKKRNILLENFKRKSQKKVAILIANKSLKNSIKIKGLTMQKLLKTAITKKNKSSKGVFLSNPIPLDAVFMPVTKINCIIEENNLYSNFSTDTVNFENQNYNQKKVLTRPKSSTLTSNIIYKNQYKYLQKNLLKINNNISKTKTKINGVCLKTKEIDNKYNFQSFLNRIDYSLIYQMFLTLQKNENKFKNQKLFLESQPIKVLNNKSKTNLDCVSLTFQNHFKLIPHFGTLYFNINNIENQKDWKSLVQPPHILPIRSIGDVHVDKVEVRSNLRDLQLQASLKDKAYVNSFLSAKSYLVNTPYFGVTKSINKVLPKIKKNKKSQLNKKNRSFDIINKKFHYLSSCISSFSKIKTFLAYKATKGSLQPLVQNTNILKQNLALKKTKNSKPILLDKTKIKEKKQYSNLTLSVNLKKQSPPTLTTHKHCRNIKKADKTNMLKITLNKQKKYFKVNPIVFFQSQKNLYLEYSKHLKLKPLRKKSNVIVEIWTNGSIHPRQALYQSFNFLSNTFLKLQTVKMLSKFNLNKMSKASQVTSDHVSKNKLLKQVPSYSASPSQYKGKHDLLFKSEFTYDDFYLQTSLKAPIGILKISLRTYTALKKASIFTLKDLIKYSKKDLLKIKNLGTKSLFEIETCLSYLGLTLNHKD</sequence>
<dbReference type="InterPro" id="IPR011260">
    <property type="entry name" value="RNAP_asu_C"/>
</dbReference>
<dbReference type="Gene3D" id="3.30.1360.10">
    <property type="entry name" value="RNA polymerase, RBP11-like subunit"/>
    <property type="match status" value="2"/>
</dbReference>
<evidence type="ECO:0000256" key="6">
    <source>
        <dbReference type="ARBA" id="ARBA00022695"/>
    </source>
</evidence>
<keyword evidence="4" id="KW-0240">DNA-directed RNA polymerase</keyword>
<dbReference type="SUPFAM" id="SSF56553">
    <property type="entry name" value="Insert subdomain of RNA polymerase alpha subunit"/>
    <property type="match status" value="1"/>
</dbReference>
<dbReference type="GO" id="GO:0005737">
    <property type="term" value="C:cytoplasm"/>
    <property type="evidence" value="ECO:0007669"/>
    <property type="project" value="UniProtKB-ARBA"/>
</dbReference>
<protein>
    <recommendedName>
        <fullName evidence="3">DNA-directed RNA polymerase</fullName>
        <ecNumber evidence="3">2.7.7.6</ecNumber>
    </recommendedName>
    <alternativeName>
        <fullName evidence="8">Plastid-encoded RNA polymerase subunit alpha</fullName>
    </alternativeName>
</protein>
<evidence type="ECO:0000256" key="2">
    <source>
        <dbReference type="ARBA" id="ARBA00007123"/>
    </source>
</evidence>
<keyword evidence="11" id="KW-0934">Plastid</keyword>
<evidence type="ECO:0000256" key="1">
    <source>
        <dbReference type="ARBA" id="ARBA00004026"/>
    </source>
</evidence>
<keyword evidence="5" id="KW-0808">Transferase</keyword>
<evidence type="ECO:0000256" key="7">
    <source>
        <dbReference type="ARBA" id="ARBA00023163"/>
    </source>
</evidence>
<reference evidence="11" key="1">
    <citation type="submission" date="2020-02" db="EMBL/GenBank/DDBJ databases">
        <title>The plastid genome of Astrephomene gubernaculifera.</title>
        <authorList>
            <person name="Suguchi A."/>
            <person name="Yamashita S."/>
            <person name="Nozaki H."/>
        </authorList>
    </citation>
    <scope>NUCLEOTIDE SEQUENCE</scope>
    <source>
        <strain evidence="11">NIES-4017</strain>
    </source>
</reference>
<organism evidence="11">
    <name type="scientific">Astrephomene gubernaculifera</name>
    <dbReference type="NCBI Taxonomy" id="47775"/>
    <lineage>
        <taxon>Eukaryota</taxon>
        <taxon>Viridiplantae</taxon>
        <taxon>Chlorophyta</taxon>
        <taxon>core chlorophytes</taxon>
        <taxon>Chlorophyceae</taxon>
        <taxon>CS clade</taxon>
        <taxon>Chlamydomonadales</taxon>
        <taxon>Astrephomenaceae</taxon>
        <taxon>Astrephomene</taxon>
    </lineage>
</organism>
<accession>A0A7R6ULG8</accession>
<evidence type="ECO:0000256" key="5">
    <source>
        <dbReference type="ARBA" id="ARBA00022679"/>
    </source>
</evidence>
<dbReference type="EC" id="2.7.7.6" evidence="3"/>
<gene>
    <name evidence="11" type="primary">rpoA</name>
</gene>
<dbReference type="Gene3D" id="1.10.150.20">
    <property type="entry name" value="5' to 3' exonuclease, C-terminal subdomain"/>
    <property type="match status" value="1"/>
</dbReference>
<proteinExistence type="inferred from homology"/>
<comment type="function">
    <text evidence="1">DNA-dependent RNA polymerase catalyzes the transcription of DNA into RNA using the four ribonucleoside triphosphates as substrates.</text>
</comment>
<dbReference type="GO" id="GO:0006351">
    <property type="term" value="P:DNA-templated transcription"/>
    <property type="evidence" value="ECO:0007669"/>
    <property type="project" value="InterPro"/>
</dbReference>
<evidence type="ECO:0000256" key="4">
    <source>
        <dbReference type="ARBA" id="ARBA00022478"/>
    </source>
</evidence>